<dbReference type="EMBL" id="CAXAMN010027450">
    <property type="protein sequence ID" value="CAK9110801.1"/>
    <property type="molecule type" value="Genomic_DNA"/>
</dbReference>
<feature type="transmembrane region" description="Helical" evidence="3">
    <location>
        <begin position="455"/>
        <end position="477"/>
    </location>
</feature>
<dbReference type="Proteomes" id="UP001642484">
    <property type="component" value="Unassembled WGS sequence"/>
</dbReference>
<feature type="coiled-coil region" evidence="1">
    <location>
        <begin position="421"/>
        <end position="448"/>
    </location>
</feature>
<comment type="caution">
    <text evidence="4">The sequence shown here is derived from an EMBL/GenBank/DDBJ whole genome shotgun (WGS) entry which is preliminary data.</text>
</comment>
<evidence type="ECO:0000256" key="2">
    <source>
        <dbReference type="SAM" id="MobiDB-lite"/>
    </source>
</evidence>
<feature type="region of interest" description="Disordered" evidence="2">
    <location>
        <begin position="1"/>
        <end position="28"/>
    </location>
</feature>
<reference evidence="4 5" key="1">
    <citation type="submission" date="2024-02" db="EMBL/GenBank/DDBJ databases">
        <authorList>
            <person name="Chen Y."/>
            <person name="Shah S."/>
            <person name="Dougan E. K."/>
            <person name="Thang M."/>
            <person name="Chan C."/>
        </authorList>
    </citation>
    <scope>NUCLEOTIDE SEQUENCE [LARGE SCALE GENOMIC DNA]</scope>
</reference>
<evidence type="ECO:0000256" key="3">
    <source>
        <dbReference type="SAM" id="Phobius"/>
    </source>
</evidence>
<proteinExistence type="predicted"/>
<protein>
    <submittedName>
        <fullName evidence="4">Uncharacterized protein</fullName>
    </submittedName>
</protein>
<keyword evidence="3" id="KW-0812">Transmembrane</keyword>
<sequence>MADSEIPSSSSSPSMAARESSWREWSKRENGENGYKFGDFSRGLLHQMKVGVRDFKHKVSDTALTFKENSENRTVEYVQKLAATDEAVQDMAQSLDGTNASTVAERFWKELCKAAHTDHAEQMDETMTEESSGLLQVEVLSAGTDDRPLLRSDKVRAEKPVVLVSVGERRSKALKEGKAAKFQVFEILGADLLIFTFDRASSKFELGVEEKAFCGGCVLPLCAILQPEHNSGLGVALESSLRQNSFGVTLQLQLLPLPLLRTRRKLQRGDLSGVKMPQEKLGHVILKLSLHLKESPASLYFHPRVLDVDCAESKGHVSDPFSVIRAVGMALVRVQSALKLDLWKAAIDEMRENVLMSPILILWWTFAMLRAPLWTWPFLLNFFLGLFAWTLRQCHEQRTWRRLYIDEDGQKEDPPDVVKEAVKASLKMMQLTENLNKAAAQIEKLRFVLNLEDRCLSSICLMLSLVFCLPLCLASLVAQWICSSGLWRYLLWIPGSILFLPKAMRLVIFQELQRAQDLKQQLLGDELGRRMAGFWQRIPDETEASHLYLFKHYVFHSRQ</sequence>
<feature type="transmembrane region" description="Helical" evidence="3">
    <location>
        <begin position="489"/>
        <end position="509"/>
    </location>
</feature>
<organism evidence="4 5">
    <name type="scientific">Durusdinium trenchii</name>
    <dbReference type="NCBI Taxonomy" id="1381693"/>
    <lineage>
        <taxon>Eukaryota</taxon>
        <taxon>Sar</taxon>
        <taxon>Alveolata</taxon>
        <taxon>Dinophyceae</taxon>
        <taxon>Suessiales</taxon>
        <taxon>Symbiodiniaceae</taxon>
        <taxon>Durusdinium</taxon>
    </lineage>
</organism>
<evidence type="ECO:0000256" key="1">
    <source>
        <dbReference type="SAM" id="Coils"/>
    </source>
</evidence>
<keyword evidence="1" id="KW-0175">Coiled coil</keyword>
<keyword evidence="3" id="KW-1133">Transmembrane helix</keyword>
<keyword evidence="5" id="KW-1185">Reference proteome</keyword>
<feature type="compositionally biased region" description="Low complexity" evidence="2">
    <location>
        <begin position="1"/>
        <end position="19"/>
    </location>
</feature>
<name>A0ABP0SEK4_9DINO</name>
<keyword evidence="3" id="KW-0472">Membrane</keyword>
<accession>A0ABP0SEK4</accession>
<gene>
    <name evidence="4" type="ORF">CCMP2556_LOCUS51476</name>
</gene>
<evidence type="ECO:0000313" key="4">
    <source>
        <dbReference type="EMBL" id="CAK9110801.1"/>
    </source>
</evidence>
<evidence type="ECO:0000313" key="5">
    <source>
        <dbReference type="Proteomes" id="UP001642484"/>
    </source>
</evidence>
<feature type="transmembrane region" description="Helical" evidence="3">
    <location>
        <begin position="375"/>
        <end position="392"/>
    </location>
</feature>